<keyword evidence="8" id="KW-0539">Nucleus</keyword>
<keyword evidence="3" id="KW-0677">Repeat</keyword>
<accession>A0A9Q1CSA5</accession>
<evidence type="ECO:0000256" key="5">
    <source>
        <dbReference type="ARBA" id="ARBA00022833"/>
    </source>
</evidence>
<dbReference type="GO" id="GO:0005654">
    <property type="term" value="C:nucleoplasm"/>
    <property type="evidence" value="ECO:0007669"/>
    <property type="project" value="TreeGrafter"/>
</dbReference>
<evidence type="ECO:0000259" key="11">
    <source>
        <dbReference type="PROSITE" id="PS50157"/>
    </source>
</evidence>
<keyword evidence="5" id="KW-0862">Zinc</keyword>
<gene>
    <name evidence="12" type="ORF">HOLleu_02351</name>
</gene>
<organism evidence="12 13">
    <name type="scientific">Holothuria leucospilota</name>
    <name type="common">Black long sea cucumber</name>
    <name type="synonym">Mertensiothuria leucospilota</name>
    <dbReference type="NCBI Taxonomy" id="206669"/>
    <lineage>
        <taxon>Eukaryota</taxon>
        <taxon>Metazoa</taxon>
        <taxon>Echinodermata</taxon>
        <taxon>Eleutherozoa</taxon>
        <taxon>Echinozoa</taxon>
        <taxon>Holothuroidea</taxon>
        <taxon>Aspidochirotacea</taxon>
        <taxon>Aspidochirotida</taxon>
        <taxon>Holothuriidae</taxon>
        <taxon>Holothuria</taxon>
    </lineage>
</organism>
<keyword evidence="13" id="KW-1185">Reference proteome</keyword>
<evidence type="ECO:0000256" key="1">
    <source>
        <dbReference type="ARBA" id="ARBA00004123"/>
    </source>
</evidence>
<dbReference type="Pfam" id="PF00096">
    <property type="entry name" value="zf-C2H2"/>
    <property type="match status" value="1"/>
</dbReference>
<comment type="caution">
    <text evidence="12">The sequence shown here is derived from an EMBL/GenBank/DDBJ whole genome shotgun (WGS) entry which is preliminary data.</text>
</comment>
<dbReference type="Gene3D" id="3.30.160.60">
    <property type="entry name" value="Classic Zinc Finger"/>
    <property type="match status" value="1"/>
</dbReference>
<feature type="region of interest" description="Disordered" evidence="10">
    <location>
        <begin position="154"/>
        <end position="186"/>
    </location>
</feature>
<dbReference type="SMART" id="SM00355">
    <property type="entry name" value="ZnF_C2H2"/>
    <property type="match status" value="2"/>
</dbReference>
<evidence type="ECO:0000256" key="3">
    <source>
        <dbReference type="ARBA" id="ARBA00022737"/>
    </source>
</evidence>
<evidence type="ECO:0000256" key="2">
    <source>
        <dbReference type="ARBA" id="ARBA00022723"/>
    </source>
</evidence>
<sequence>MDYSSKEEEQDLMYMSREEEELMLAALEKVERLERAKKQQAAFREKWAARQQAERSGEGLPYLSSSKRKHSDTDPDVPNVGEEDPTPNSDGHTELGKGILCEYGCNKAFANRKKMKLHVKAVHVDRNYSCDHCRKSFKRLTHLKRHMRAGGRWAAKRQRLEEEVPDRLGEQSGEQPGSSTVTAGLP</sequence>
<evidence type="ECO:0000256" key="6">
    <source>
        <dbReference type="ARBA" id="ARBA00023015"/>
    </source>
</evidence>
<dbReference type="GO" id="GO:0001227">
    <property type="term" value="F:DNA-binding transcription repressor activity, RNA polymerase II-specific"/>
    <property type="evidence" value="ECO:0007669"/>
    <property type="project" value="TreeGrafter"/>
</dbReference>
<keyword evidence="4 9" id="KW-0863">Zinc-finger</keyword>
<evidence type="ECO:0000256" key="9">
    <source>
        <dbReference type="PROSITE-ProRule" id="PRU00042"/>
    </source>
</evidence>
<dbReference type="AlphaFoldDB" id="A0A9Q1CSA5"/>
<feature type="domain" description="C2H2-type" evidence="11">
    <location>
        <begin position="99"/>
        <end position="128"/>
    </location>
</feature>
<keyword evidence="7" id="KW-0804">Transcription</keyword>
<evidence type="ECO:0000313" key="13">
    <source>
        <dbReference type="Proteomes" id="UP001152320"/>
    </source>
</evidence>
<dbReference type="InterPro" id="IPR013087">
    <property type="entry name" value="Znf_C2H2_type"/>
</dbReference>
<proteinExistence type="predicted"/>
<dbReference type="FunFam" id="3.30.160.60:FF:000100">
    <property type="entry name" value="Zinc finger 45-like"/>
    <property type="match status" value="1"/>
</dbReference>
<dbReference type="PANTHER" id="PTHR24399:SF23">
    <property type="entry name" value="C2H2-TYPE DOMAIN-CONTAINING PROTEIN"/>
    <property type="match status" value="1"/>
</dbReference>
<evidence type="ECO:0000256" key="8">
    <source>
        <dbReference type="ARBA" id="ARBA00023242"/>
    </source>
</evidence>
<name>A0A9Q1CSA5_HOLLE</name>
<feature type="domain" description="C2H2-type" evidence="11">
    <location>
        <begin position="128"/>
        <end position="148"/>
    </location>
</feature>
<evidence type="ECO:0000256" key="4">
    <source>
        <dbReference type="ARBA" id="ARBA00022771"/>
    </source>
</evidence>
<dbReference type="InterPro" id="IPR036236">
    <property type="entry name" value="Znf_C2H2_sf"/>
</dbReference>
<dbReference type="OrthoDB" id="6077919at2759"/>
<keyword evidence="2" id="KW-0479">Metal-binding</keyword>
<feature type="compositionally biased region" description="Basic and acidic residues" evidence="10">
    <location>
        <begin position="158"/>
        <end position="169"/>
    </location>
</feature>
<keyword evidence="6" id="KW-0805">Transcription regulation</keyword>
<protein>
    <recommendedName>
        <fullName evidence="11">C2H2-type domain-containing protein</fullName>
    </recommendedName>
</protein>
<comment type="subcellular location">
    <subcellularLocation>
        <location evidence="1">Nucleus</location>
    </subcellularLocation>
</comment>
<reference evidence="12" key="1">
    <citation type="submission" date="2021-10" db="EMBL/GenBank/DDBJ databases">
        <title>Tropical sea cucumber genome reveals ecological adaptation and Cuvierian tubules defense mechanism.</title>
        <authorList>
            <person name="Chen T."/>
        </authorList>
    </citation>
    <scope>NUCLEOTIDE SEQUENCE</scope>
    <source>
        <strain evidence="12">Nanhai2018</strain>
        <tissue evidence="12">Muscle</tissue>
    </source>
</reference>
<dbReference type="Proteomes" id="UP001152320">
    <property type="component" value="Chromosome 1"/>
</dbReference>
<evidence type="ECO:0000313" key="12">
    <source>
        <dbReference type="EMBL" id="KAJ8049564.1"/>
    </source>
</evidence>
<dbReference type="EMBL" id="JAIZAY010000001">
    <property type="protein sequence ID" value="KAJ8049564.1"/>
    <property type="molecule type" value="Genomic_DNA"/>
</dbReference>
<feature type="compositionally biased region" description="Basic and acidic residues" evidence="10">
    <location>
        <begin position="41"/>
        <end position="57"/>
    </location>
</feature>
<evidence type="ECO:0000256" key="7">
    <source>
        <dbReference type="ARBA" id="ARBA00023163"/>
    </source>
</evidence>
<dbReference type="SUPFAM" id="SSF57667">
    <property type="entry name" value="beta-beta-alpha zinc fingers"/>
    <property type="match status" value="1"/>
</dbReference>
<dbReference type="PANTHER" id="PTHR24399">
    <property type="entry name" value="ZINC FINGER AND BTB DOMAIN-CONTAINING"/>
    <property type="match status" value="1"/>
</dbReference>
<feature type="region of interest" description="Disordered" evidence="10">
    <location>
        <begin position="41"/>
        <end position="96"/>
    </location>
</feature>
<dbReference type="GO" id="GO:0000978">
    <property type="term" value="F:RNA polymerase II cis-regulatory region sequence-specific DNA binding"/>
    <property type="evidence" value="ECO:0007669"/>
    <property type="project" value="TreeGrafter"/>
</dbReference>
<feature type="compositionally biased region" description="Polar residues" evidence="10">
    <location>
        <begin position="172"/>
        <end position="186"/>
    </location>
</feature>
<dbReference type="GO" id="GO:0008270">
    <property type="term" value="F:zinc ion binding"/>
    <property type="evidence" value="ECO:0007669"/>
    <property type="project" value="UniProtKB-KW"/>
</dbReference>
<evidence type="ECO:0000256" key="10">
    <source>
        <dbReference type="SAM" id="MobiDB-lite"/>
    </source>
</evidence>
<dbReference type="PROSITE" id="PS50157">
    <property type="entry name" value="ZINC_FINGER_C2H2_2"/>
    <property type="match status" value="2"/>
</dbReference>